<organism evidence="1">
    <name type="scientific">gut metagenome</name>
    <dbReference type="NCBI Taxonomy" id="749906"/>
    <lineage>
        <taxon>unclassified sequences</taxon>
        <taxon>metagenomes</taxon>
        <taxon>organismal metagenomes</taxon>
    </lineage>
</organism>
<name>J9G985_9ZZZZ</name>
<gene>
    <name evidence="1" type="ORF">EVA_08476</name>
</gene>
<comment type="caution">
    <text evidence="1">The sequence shown here is derived from an EMBL/GenBank/DDBJ whole genome shotgun (WGS) entry which is preliminary data.</text>
</comment>
<accession>J9G985</accession>
<dbReference type="AlphaFoldDB" id="J9G985"/>
<sequence length="54" mass="5561">MSVPSPAGIFWTARTSWFPPCCCPSVVCCSFSSAPAATAGAGRSSWLKPTRAPA</sequence>
<dbReference type="EMBL" id="AMCI01002170">
    <property type="protein sequence ID" value="EJX03419.1"/>
    <property type="molecule type" value="Genomic_DNA"/>
</dbReference>
<reference evidence="1" key="1">
    <citation type="journal article" date="2012" name="PLoS ONE">
        <title>Gene sets for utilization of primary and secondary nutrition supplies in the distal gut of endangered iberian lynx.</title>
        <authorList>
            <person name="Alcaide M."/>
            <person name="Messina E."/>
            <person name="Richter M."/>
            <person name="Bargiela R."/>
            <person name="Peplies J."/>
            <person name="Huws S.A."/>
            <person name="Newbold C.J."/>
            <person name="Golyshin P.N."/>
            <person name="Simon M.A."/>
            <person name="Lopez G."/>
            <person name="Yakimov M.M."/>
            <person name="Ferrer M."/>
        </authorList>
    </citation>
    <scope>NUCLEOTIDE SEQUENCE</scope>
</reference>
<proteinExistence type="predicted"/>
<protein>
    <submittedName>
        <fullName evidence="1">Secreted protein</fullName>
    </submittedName>
</protein>
<evidence type="ECO:0000313" key="1">
    <source>
        <dbReference type="EMBL" id="EJX03419.1"/>
    </source>
</evidence>